<comment type="caution">
    <text evidence="1">The sequence shown here is derived from an EMBL/GenBank/DDBJ whole genome shotgun (WGS) entry which is preliminary data.</text>
</comment>
<protein>
    <submittedName>
        <fullName evidence="1">Uncharacterized protein</fullName>
    </submittedName>
</protein>
<dbReference type="AlphaFoldDB" id="A0A4R6PPI2"/>
<gene>
    <name evidence="1" type="ORF">DFR75_102538</name>
</gene>
<accession>A0A4R6PPI2</accession>
<evidence type="ECO:0000313" key="2">
    <source>
        <dbReference type="Proteomes" id="UP000295087"/>
    </source>
</evidence>
<evidence type="ECO:0000313" key="1">
    <source>
        <dbReference type="EMBL" id="TDP39819.1"/>
    </source>
</evidence>
<proteinExistence type="predicted"/>
<dbReference type="Gene3D" id="1.10.287.1060">
    <property type="entry name" value="ESAT-6-like"/>
    <property type="match status" value="1"/>
</dbReference>
<sequence length="95" mass="10277">MSVKKVLPGADTASENILVKARAIEADLKDFKADFDGFFKSQEGDMSGAAMARQNEWDTISTELTSILQQATQMAQECHTDLRALDKALAAQIAG</sequence>
<keyword evidence="2" id="KW-1185">Reference proteome</keyword>
<organism evidence="1 2">
    <name type="scientific">Nocardia ignorata</name>
    <dbReference type="NCBI Taxonomy" id="145285"/>
    <lineage>
        <taxon>Bacteria</taxon>
        <taxon>Bacillati</taxon>
        <taxon>Actinomycetota</taxon>
        <taxon>Actinomycetes</taxon>
        <taxon>Mycobacteriales</taxon>
        <taxon>Nocardiaceae</taxon>
        <taxon>Nocardia</taxon>
    </lineage>
</organism>
<dbReference type="SUPFAM" id="SSF140453">
    <property type="entry name" value="EsxAB dimer-like"/>
    <property type="match status" value="1"/>
</dbReference>
<dbReference type="InterPro" id="IPR036689">
    <property type="entry name" value="ESAT-6-like_sf"/>
</dbReference>
<name>A0A4R6PPI2_NOCIG</name>
<dbReference type="RefSeq" id="WP_133733972.1">
    <property type="nucleotide sequence ID" value="NZ_SNXK01000002.1"/>
</dbReference>
<dbReference type="Proteomes" id="UP000295087">
    <property type="component" value="Unassembled WGS sequence"/>
</dbReference>
<reference evidence="1 2" key="1">
    <citation type="submission" date="2019-03" db="EMBL/GenBank/DDBJ databases">
        <title>Genomic Encyclopedia of Type Strains, Phase IV (KMG-IV): sequencing the most valuable type-strain genomes for metagenomic binning, comparative biology and taxonomic classification.</title>
        <authorList>
            <person name="Goeker M."/>
        </authorList>
    </citation>
    <scope>NUCLEOTIDE SEQUENCE [LARGE SCALE GENOMIC DNA]</scope>
    <source>
        <strain evidence="1 2">DSM 44496</strain>
    </source>
</reference>
<dbReference type="EMBL" id="SNXK01000002">
    <property type="protein sequence ID" value="TDP39819.1"/>
    <property type="molecule type" value="Genomic_DNA"/>
</dbReference>